<keyword evidence="3" id="KW-1185">Reference proteome</keyword>
<evidence type="ECO:0000256" key="1">
    <source>
        <dbReference type="SAM" id="MobiDB-lite"/>
    </source>
</evidence>
<protein>
    <submittedName>
        <fullName evidence="2">DUF1826 domain-containing protein</fullName>
    </submittedName>
</protein>
<dbReference type="AlphaFoldDB" id="A0A3A1NYY5"/>
<comment type="caution">
    <text evidence="2">The sequence shown here is derived from an EMBL/GenBank/DDBJ whole genome shotgun (WGS) entry which is preliminary data.</text>
</comment>
<dbReference type="OrthoDB" id="5342505at2"/>
<reference evidence="2 3" key="1">
    <citation type="submission" date="2018-08" db="EMBL/GenBank/DDBJ databases">
        <title>Erythrobacter zhengii sp.nov., a bacterium isolated from deep-sea sediment.</title>
        <authorList>
            <person name="Fang C."/>
            <person name="Wu Y.-H."/>
            <person name="Sun C."/>
            <person name="Wang H."/>
            <person name="Cheng H."/>
            <person name="Meng F.-X."/>
            <person name="Wang C.-S."/>
            <person name="Xu X.-W."/>
        </authorList>
    </citation>
    <scope>NUCLEOTIDE SEQUENCE [LARGE SCALE GENOMIC DNA]</scope>
    <source>
        <strain evidence="2 3">CCTCC AB 2015396</strain>
    </source>
</reference>
<dbReference type="EMBL" id="QXFM01000144">
    <property type="protein sequence ID" value="RIV80115.1"/>
    <property type="molecule type" value="Genomic_DNA"/>
</dbReference>
<dbReference type="Pfam" id="PF08856">
    <property type="entry name" value="DUF1826"/>
    <property type="match status" value="1"/>
</dbReference>
<name>A0A3A1NYY5_9SPHN</name>
<feature type="compositionally biased region" description="Basic and acidic residues" evidence="1">
    <location>
        <begin position="20"/>
        <end position="35"/>
    </location>
</feature>
<dbReference type="InterPro" id="IPR014955">
    <property type="entry name" value="DUF1826"/>
</dbReference>
<proteinExistence type="predicted"/>
<evidence type="ECO:0000313" key="2">
    <source>
        <dbReference type="EMBL" id="RIV80115.1"/>
    </source>
</evidence>
<dbReference type="Proteomes" id="UP000265366">
    <property type="component" value="Unassembled WGS sequence"/>
</dbReference>
<gene>
    <name evidence="2" type="ORF">D2V17_19880</name>
</gene>
<evidence type="ECO:0000313" key="3">
    <source>
        <dbReference type="Proteomes" id="UP000265366"/>
    </source>
</evidence>
<feature type="region of interest" description="Disordered" evidence="1">
    <location>
        <begin position="8"/>
        <end position="36"/>
    </location>
</feature>
<accession>A0A3A1NYY5</accession>
<organism evidence="2 3">
    <name type="scientific">Aurantiacibacter xanthus</name>
    <dbReference type="NCBI Taxonomy" id="1784712"/>
    <lineage>
        <taxon>Bacteria</taxon>
        <taxon>Pseudomonadati</taxon>
        <taxon>Pseudomonadota</taxon>
        <taxon>Alphaproteobacteria</taxon>
        <taxon>Sphingomonadales</taxon>
        <taxon>Erythrobacteraceae</taxon>
        <taxon>Aurantiacibacter</taxon>
    </lineage>
</organism>
<sequence length="226" mass="25049">MEIWSMCRNSGSVRSSLPRAGDDRMTVRQPDREAPADGFVRHGAVPDILAAIHDPAVQLALWQRPRPAALDWLDRLNWDEIADIDAAIDGPDYHASLHLLLRDAGYPRTLPADHLMDEIAALASRFAGVMACQKLRLRLEVIETDACRKFHMDYVQTRLLMPLVGPGTQWIDRSSGENPPVHQLAAGEVAIFKGRLLVDQPAILHRSPPIAGSGQRRLLLVLDPAD</sequence>